<name>A0A451CXZ5_9GAMM</name>
<evidence type="ECO:0000256" key="7">
    <source>
        <dbReference type="ARBA" id="ARBA00022705"/>
    </source>
</evidence>
<dbReference type="GO" id="GO:0003887">
    <property type="term" value="F:DNA-directed DNA polymerase activity"/>
    <property type="evidence" value="ECO:0007669"/>
    <property type="project" value="UniProtKB-KW"/>
</dbReference>
<evidence type="ECO:0000259" key="10">
    <source>
        <dbReference type="SMART" id="SM00481"/>
    </source>
</evidence>
<keyword evidence="5 11" id="KW-0808">Transferase</keyword>
<dbReference type="GO" id="GO:0006260">
    <property type="term" value="P:DNA replication"/>
    <property type="evidence" value="ECO:0007669"/>
    <property type="project" value="UniProtKB-KW"/>
</dbReference>
<evidence type="ECO:0000256" key="1">
    <source>
        <dbReference type="ARBA" id="ARBA00004496"/>
    </source>
</evidence>
<dbReference type="PANTHER" id="PTHR32294:SF0">
    <property type="entry name" value="DNA POLYMERASE III SUBUNIT ALPHA"/>
    <property type="match status" value="1"/>
</dbReference>
<dbReference type="NCBIfam" id="NF004226">
    <property type="entry name" value="PRK05673.1"/>
    <property type="match status" value="1"/>
</dbReference>
<keyword evidence="4" id="KW-0963">Cytoplasm</keyword>
<dbReference type="Pfam" id="PF14579">
    <property type="entry name" value="HHH_6"/>
    <property type="match status" value="1"/>
</dbReference>
<evidence type="ECO:0000256" key="6">
    <source>
        <dbReference type="ARBA" id="ARBA00022695"/>
    </source>
</evidence>
<dbReference type="Proteomes" id="UP000294404">
    <property type="component" value="Chromosome"/>
</dbReference>
<dbReference type="FunFam" id="1.10.10.1600:FF:000001">
    <property type="entry name" value="DNA polymerase III subunit alpha"/>
    <property type="match status" value="1"/>
</dbReference>
<dbReference type="AlphaFoldDB" id="A0A451CXZ5"/>
<proteinExistence type="predicted"/>
<dbReference type="Pfam" id="PF07733">
    <property type="entry name" value="DNA_pol3_alpha"/>
    <property type="match status" value="1"/>
</dbReference>
<keyword evidence="6 11" id="KW-0548">Nucleotidyltransferase</keyword>
<evidence type="ECO:0000256" key="3">
    <source>
        <dbReference type="ARBA" id="ARBA00019114"/>
    </source>
</evidence>
<keyword evidence="7" id="KW-0235">DNA replication</keyword>
<keyword evidence="8" id="KW-0239">DNA-directed DNA polymerase</keyword>
<dbReference type="CDD" id="cd07433">
    <property type="entry name" value="PHP_PolIIIA_DnaE1"/>
    <property type="match status" value="1"/>
</dbReference>
<evidence type="ECO:0000256" key="2">
    <source>
        <dbReference type="ARBA" id="ARBA00012417"/>
    </source>
</evidence>
<dbReference type="RefSeq" id="WP_154027331.1">
    <property type="nucleotide sequence ID" value="NZ_LR217695.1"/>
</dbReference>
<dbReference type="PANTHER" id="PTHR32294">
    <property type="entry name" value="DNA POLYMERASE III SUBUNIT ALPHA"/>
    <property type="match status" value="1"/>
</dbReference>
<reference evidence="11 12" key="1">
    <citation type="submission" date="2019-02" db="EMBL/GenBank/DDBJ databases">
        <authorList>
            <person name="Manzano-Marin A."/>
            <person name="Manzano-Marin A."/>
        </authorList>
    </citation>
    <scope>NUCLEOTIDE SEQUENCE [LARGE SCALE GENOMIC DNA]</scope>
    <source>
        <strain evidence="11 12">BuCicuneomaculata</strain>
    </source>
</reference>
<dbReference type="Pfam" id="PF02811">
    <property type="entry name" value="PHP"/>
    <property type="match status" value="1"/>
</dbReference>
<comment type="catalytic activity">
    <reaction evidence="9">
        <text>DNA(n) + a 2'-deoxyribonucleoside 5'-triphosphate = DNA(n+1) + diphosphate</text>
        <dbReference type="Rhea" id="RHEA:22508"/>
        <dbReference type="Rhea" id="RHEA-COMP:17339"/>
        <dbReference type="Rhea" id="RHEA-COMP:17340"/>
        <dbReference type="ChEBI" id="CHEBI:33019"/>
        <dbReference type="ChEBI" id="CHEBI:61560"/>
        <dbReference type="ChEBI" id="CHEBI:173112"/>
        <dbReference type="EC" id="2.7.7.7"/>
    </reaction>
</comment>
<dbReference type="Gene3D" id="2.40.50.140">
    <property type="entry name" value="Nucleic acid-binding proteins"/>
    <property type="match status" value="1"/>
</dbReference>
<feature type="domain" description="Polymerase/histidinol phosphatase N-terminal" evidence="10">
    <location>
        <begin position="7"/>
        <end position="74"/>
    </location>
</feature>
<dbReference type="InterPro" id="IPR003141">
    <property type="entry name" value="Pol/His_phosphatase_N"/>
</dbReference>
<dbReference type="Gene3D" id="3.20.20.140">
    <property type="entry name" value="Metal-dependent hydrolases"/>
    <property type="match status" value="1"/>
</dbReference>
<dbReference type="InterPro" id="IPR049821">
    <property type="entry name" value="PolIIIA_DnaE1_PHP"/>
</dbReference>
<dbReference type="SUPFAM" id="SSF89550">
    <property type="entry name" value="PHP domain-like"/>
    <property type="match status" value="1"/>
</dbReference>
<dbReference type="InterPro" id="IPR012340">
    <property type="entry name" value="NA-bd_OB-fold"/>
</dbReference>
<dbReference type="SMART" id="SM00481">
    <property type="entry name" value="POLIIIAc"/>
    <property type="match status" value="1"/>
</dbReference>
<dbReference type="InterPro" id="IPR004013">
    <property type="entry name" value="PHP_dom"/>
</dbReference>
<dbReference type="InterPro" id="IPR041931">
    <property type="entry name" value="DNA_pol3_alpha_thumb_dom"/>
</dbReference>
<evidence type="ECO:0000313" key="12">
    <source>
        <dbReference type="Proteomes" id="UP000294404"/>
    </source>
</evidence>
<evidence type="ECO:0000256" key="5">
    <source>
        <dbReference type="ARBA" id="ARBA00022679"/>
    </source>
</evidence>
<organism evidence="11 12">
    <name type="scientific">Buchnera aphidicola</name>
    <name type="common">Cinara cuneomaculata</name>
    <dbReference type="NCBI Taxonomy" id="1660040"/>
    <lineage>
        <taxon>Bacteria</taxon>
        <taxon>Pseudomonadati</taxon>
        <taxon>Pseudomonadota</taxon>
        <taxon>Gammaproteobacteria</taxon>
        <taxon>Enterobacterales</taxon>
        <taxon>Erwiniaceae</taxon>
        <taxon>Buchnera</taxon>
    </lineage>
</organism>
<dbReference type="InterPro" id="IPR040982">
    <property type="entry name" value="DNA_pol3_finger"/>
</dbReference>
<dbReference type="InterPro" id="IPR011708">
    <property type="entry name" value="DNA_pol3_alpha_NTPase_dom"/>
</dbReference>
<dbReference type="NCBIfam" id="TIGR00594">
    <property type="entry name" value="polc"/>
    <property type="match status" value="1"/>
</dbReference>
<dbReference type="CDD" id="cd04485">
    <property type="entry name" value="DnaE_OBF"/>
    <property type="match status" value="1"/>
</dbReference>
<dbReference type="InterPro" id="IPR004805">
    <property type="entry name" value="DnaE2/DnaE/PolC"/>
</dbReference>
<accession>A0A451CXZ5</accession>
<evidence type="ECO:0000256" key="4">
    <source>
        <dbReference type="ARBA" id="ARBA00022490"/>
    </source>
</evidence>
<dbReference type="Gene3D" id="1.10.150.870">
    <property type="match status" value="1"/>
</dbReference>
<dbReference type="OrthoDB" id="9803237at2"/>
<evidence type="ECO:0000256" key="8">
    <source>
        <dbReference type="ARBA" id="ARBA00022932"/>
    </source>
</evidence>
<comment type="subcellular location">
    <subcellularLocation>
        <location evidence="1">Cytoplasm</location>
    </subcellularLocation>
</comment>
<dbReference type="Gene3D" id="1.10.10.1600">
    <property type="entry name" value="Bacterial DNA polymerase III alpha subunit, thumb domain"/>
    <property type="match status" value="1"/>
</dbReference>
<dbReference type="GO" id="GO:0008408">
    <property type="term" value="F:3'-5' exonuclease activity"/>
    <property type="evidence" value="ECO:0007669"/>
    <property type="project" value="InterPro"/>
</dbReference>
<dbReference type="InterPro" id="IPR016195">
    <property type="entry name" value="Pol/histidinol_Pase-like"/>
</dbReference>
<protein>
    <recommendedName>
        <fullName evidence="3">DNA polymerase III subunit alpha</fullName>
        <ecNumber evidence="2">2.7.7.7</ecNumber>
    </recommendedName>
</protein>
<dbReference type="EMBL" id="LR217695">
    <property type="protein sequence ID" value="VFP78145.1"/>
    <property type="molecule type" value="Genomic_DNA"/>
</dbReference>
<dbReference type="Pfam" id="PF17657">
    <property type="entry name" value="DNA_pol3_finger"/>
    <property type="match status" value="1"/>
</dbReference>
<evidence type="ECO:0000313" key="11">
    <source>
        <dbReference type="EMBL" id="VFP78145.1"/>
    </source>
</evidence>
<dbReference type="InterPro" id="IPR029460">
    <property type="entry name" value="DNAPol_HHH"/>
</dbReference>
<dbReference type="EC" id="2.7.7.7" evidence="2"/>
<sequence>MRLNNFVHLRIHSDYSMMDSIVKLEKLIQYAKNMNMISLGITDVNNLHGIIKFYLLARQAGIKPIIGVDIVIKSNIMNGMKCNLTLLAADNYGYKNIMELLSESYKLGYDNKFGLTVEIDCLLKFKRGLLILSGGINGDVGQCIFKNNINLLNRCISFYKENFPNKYYLEISRIGMSREEEYIKYIKYISDTHSLPIVATNEVLFLKKSDSYVHRIKVAIYKKKTIADPKFIYKYTINQYLKNQNEMINIFHDYPESVINSLEIIKRCNVIIPSGSYFLPVFPTGLVDLYKFFIEKASMGLEARLINIFPDPIDRKIKKKIYFSRLHHELLIIKKMGFAGYFLIVMEFIRWAKSKHIPVGPGRGSGAGSLVSFALNITEIDPLQFNLLFERFLNPNRISLPDFDIDFCMDKRDLVIDHVMKKYGRDSVSQIITFGTMAAKAVIRDVGRVLGYPYGLINKISKLIPLDPKMTLKKAFFMKKELIDLYDHNDDIKLLINIAKKLEGVIRNIGKHAGGVVISPTKISDFVPILCDSKGKNQVTQFDKNDIEFVGLVKFDFLGLKTLTMIDMIVKMINIKNIRFKKKKFFINQIDLQDKKSFLLLNKFETTSIFQLESLGMKNLIKRLKPDSFEDIVSLVALYRPGPLQSGMVDNFINRKHGNEVISYPDHKWQHEWLKPILKSTYGIILYQEQVMQISQVLSNFTPSEADILRRAMAKKNPKEMLEQRKLFQSGACKNSISLRLSNKIFDLLEKFSAYGFNKSHSVTYALLAFQTLWLKSNYSAEFIASAMTLEMTRTNKIVNLFYDSRRMNLTILSPNINFSNYSFSVNEHGEILYGLGAIKGLGKSSVDIILHERDQQGGLFSDFLDLCVRLLLKKVTNHIFEILVMSGTCDCFNICRVQLFNNIKDIIKIAKQKILSIQTQQHDLFHLNHLNIQIFSKKNHQNNFELLHERFNNIISTILKWERETLGLYLTHHPIKNFVKEIEYYTAGVRLHDCLLKNMTDRIIISGIIFSVKSSFTKNKNKFYIITLDDSYSRLDIFFFNRSHHVTDKLSYQKNTIVVIIGNLSYDSFNNRSRLLVRRIYSLEEYRNIRMRSVKIYIKHDIIMNNQIFNKIYYYLSNKVYPGNVLISFFLKKKHYFKHKLFDKIYRIYLDNDFLNYLKTFKKNIIIKLNFYK</sequence>
<evidence type="ECO:0000256" key="9">
    <source>
        <dbReference type="ARBA" id="ARBA00049244"/>
    </source>
</evidence>
<dbReference type="GO" id="GO:0005737">
    <property type="term" value="C:cytoplasm"/>
    <property type="evidence" value="ECO:0007669"/>
    <property type="project" value="UniProtKB-SubCell"/>
</dbReference>
<gene>
    <name evidence="11" type="primary">dnaE</name>
    <name evidence="11" type="ORF">BUCICUMA2628_155</name>
</gene>